<reference evidence="2 3" key="1">
    <citation type="submission" date="2020-01" db="EMBL/GenBank/DDBJ databases">
        <title>Spongiivirga citrea KCTC 32990T.</title>
        <authorList>
            <person name="Wang G."/>
        </authorList>
    </citation>
    <scope>NUCLEOTIDE SEQUENCE [LARGE SCALE GENOMIC DNA]</scope>
    <source>
        <strain evidence="2 3">KCTC 32990</strain>
    </source>
</reference>
<evidence type="ECO:0008006" key="4">
    <source>
        <dbReference type="Google" id="ProtNLM"/>
    </source>
</evidence>
<accession>A0A6M0CPP0</accession>
<evidence type="ECO:0000313" key="3">
    <source>
        <dbReference type="Proteomes" id="UP000474296"/>
    </source>
</evidence>
<dbReference type="SUPFAM" id="SSF82153">
    <property type="entry name" value="FAS1 domain"/>
    <property type="match status" value="1"/>
</dbReference>
<dbReference type="Proteomes" id="UP000474296">
    <property type="component" value="Unassembled WGS sequence"/>
</dbReference>
<dbReference type="AlphaFoldDB" id="A0A6M0CPP0"/>
<name>A0A6M0CPP0_9FLAO</name>
<keyword evidence="1" id="KW-0732">Signal</keyword>
<organism evidence="2 3">
    <name type="scientific">Spongiivirga citrea</name>
    <dbReference type="NCBI Taxonomy" id="1481457"/>
    <lineage>
        <taxon>Bacteria</taxon>
        <taxon>Pseudomonadati</taxon>
        <taxon>Bacteroidota</taxon>
        <taxon>Flavobacteriia</taxon>
        <taxon>Flavobacteriales</taxon>
        <taxon>Flavobacteriaceae</taxon>
        <taxon>Spongiivirga</taxon>
    </lineage>
</organism>
<proteinExistence type="predicted"/>
<protein>
    <recommendedName>
        <fullName evidence="4">FAS1 domain-containing protein</fullName>
    </recommendedName>
</protein>
<dbReference type="RefSeq" id="WP_164032499.1">
    <property type="nucleotide sequence ID" value="NZ_JAABOQ010000004.1"/>
</dbReference>
<dbReference type="Gene3D" id="2.30.180.10">
    <property type="entry name" value="FAS1 domain"/>
    <property type="match status" value="1"/>
</dbReference>
<dbReference type="PROSITE" id="PS51257">
    <property type="entry name" value="PROKAR_LIPOPROTEIN"/>
    <property type="match status" value="1"/>
</dbReference>
<gene>
    <name evidence="2" type="ORF">GWK10_11445</name>
</gene>
<sequence length="234" mass="26309">MKKIKTIKAYVLLFIAFSFLGCDLDLQDNFTFNPEVSFEDPFSDMTAWEFLQQNQQLNDEGELNGELYNYMAAAVEAAGMIDVYDDMSANRTYLFLNNNAFTGGGDVIDLITGDDEVGENETPAQVMARADLDVLRTILNYHIITEFVDQLTLSEYGVNYTFQTLIPGEDGLIVMRRDERYRVDINRSPAPLPSTATSQNERIRNYNYVVLNGIGHSINDPVRNSPYPAPNTGG</sequence>
<evidence type="ECO:0000256" key="1">
    <source>
        <dbReference type="SAM" id="SignalP"/>
    </source>
</evidence>
<evidence type="ECO:0000313" key="2">
    <source>
        <dbReference type="EMBL" id="NER17829.1"/>
    </source>
</evidence>
<comment type="caution">
    <text evidence="2">The sequence shown here is derived from an EMBL/GenBank/DDBJ whole genome shotgun (WGS) entry which is preliminary data.</text>
</comment>
<keyword evidence="3" id="KW-1185">Reference proteome</keyword>
<dbReference type="EMBL" id="JAABOQ010000004">
    <property type="protein sequence ID" value="NER17829.1"/>
    <property type="molecule type" value="Genomic_DNA"/>
</dbReference>
<feature type="signal peptide" evidence="1">
    <location>
        <begin position="1"/>
        <end position="21"/>
    </location>
</feature>
<feature type="chain" id="PRO_5026856737" description="FAS1 domain-containing protein" evidence="1">
    <location>
        <begin position="22"/>
        <end position="234"/>
    </location>
</feature>
<dbReference type="InterPro" id="IPR036378">
    <property type="entry name" value="FAS1_dom_sf"/>
</dbReference>